<evidence type="ECO:0000313" key="2">
    <source>
        <dbReference type="EMBL" id="KAF2730466.1"/>
    </source>
</evidence>
<comment type="caution">
    <text evidence="2">The sequence shown here is derived from an EMBL/GenBank/DDBJ whole genome shotgun (WGS) entry which is preliminary data.</text>
</comment>
<reference evidence="2" key="1">
    <citation type="journal article" date="2020" name="Stud. Mycol.">
        <title>101 Dothideomycetes genomes: a test case for predicting lifestyles and emergence of pathogens.</title>
        <authorList>
            <person name="Haridas S."/>
            <person name="Albert R."/>
            <person name="Binder M."/>
            <person name="Bloem J."/>
            <person name="Labutti K."/>
            <person name="Salamov A."/>
            <person name="Andreopoulos B."/>
            <person name="Baker S."/>
            <person name="Barry K."/>
            <person name="Bills G."/>
            <person name="Bluhm B."/>
            <person name="Cannon C."/>
            <person name="Castanera R."/>
            <person name="Culley D."/>
            <person name="Daum C."/>
            <person name="Ezra D."/>
            <person name="Gonzalez J."/>
            <person name="Henrissat B."/>
            <person name="Kuo A."/>
            <person name="Liang C."/>
            <person name="Lipzen A."/>
            <person name="Lutzoni F."/>
            <person name="Magnuson J."/>
            <person name="Mondo S."/>
            <person name="Nolan M."/>
            <person name="Ohm R."/>
            <person name="Pangilinan J."/>
            <person name="Park H.-J."/>
            <person name="Ramirez L."/>
            <person name="Alfaro M."/>
            <person name="Sun H."/>
            <person name="Tritt A."/>
            <person name="Yoshinaga Y."/>
            <person name="Zwiers L.-H."/>
            <person name="Turgeon B."/>
            <person name="Goodwin S."/>
            <person name="Spatafora J."/>
            <person name="Crous P."/>
            <person name="Grigoriev I."/>
        </authorList>
    </citation>
    <scope>NUCLEOTIDE SEQUENCE</scope>
    <source>
        <strain evidence="2">CBS 125425</strain>
    </source>
</reference>
<gene>
    <name evidence="2" type="ORF">EJ04DRAFT_555419</name>
</gene>
<accession>A0A9P4QT63</accession>
<feature type="compositionally biased region" description="Basic and acidic residues" evidence="1">
    <location>
        <begin position="277"/>
        <end position="293"/>
    </location>
</feature>
<sequence length="326" mass="37589">MSVYKTEQNAIAHEKNTQEFSLCLSNSRQIIFAWAFAQNVLARRPWGTASLRGHRPAPLTLLTLPYSVGCDIERRRGGCEVFEASMSSRWISDTIPISEGDHTCQPRPLASATPNPHQHSSFPETISSDLSMCEGFYEERRMREQGTGKLVTRWALFKRDCGEDSCRDSEISGKHIQRCIEAAASESSSDDSGEKHFDRSAQDDGDGEDDDEEWRNTDPEYRGRGRKKRFVVGAVFGLAAGALVLREARSHRRRRSRSLQKVVRTRRDYQEYEQYHETDMVSPRYQREERRVLDPGFRGRTPNDRPRSRYQSGPRRPFENDEYDDE</sequence>
<evidence type="ECO:0000256" key="1">
    <source>
        <dbReference type="SAM" id="MobiDB-lite"/>
    </source>
</evidence>
<proteinExistence type="predicted"/>
<feature type="region of interest" description="Disordered" evidence="1">
    <location>
        <begin position="277"/>
        <end position="326"/>
    </location>
</feature>
<evidence type="ECO:0000313" key="3">
    <source>
        <dbReference type="Proteomes" id="UP000799444"/>
    </source>
</evidence>
<name>A0A9P4QT63_9PLEO</name>
<feature type="region of interest" description="Disordered" evidence="1">
    <location>
        <begin position="182"/>
        <end position="220"/>
    </location>
</feature>
<keyword evidence="3" id="KW-1185">Reference proteome</keyword>
<dbReference type="EMBL" id="ML996217">
    <property type="protein sequence ID" value="KAF2730466.1"/>
    <property type="molecule type" value="Genomic_DNA"/>
</dbReference>
<dbReference type="AlphaFoldDB" id="A0A9P4QT63"/>
<protein>
    <submittedName>
        <fullName evidence="2">Uncharacterized protein</fullName>
    </submittedName>
</protein>
<dbReference type="Proteomes" id="UP000799444">
    <property type="component" value="Unassembled WGS sequence"/>
</dbReference>
<feature type="compositionally biased region" description="Basic and acidic residues" evidence="1">
    <location>
        <begin position="192"/>
        <end position="202"/>
    </location>
</feature>
<feature type="compositionally biased region" description="Acidic residues" evidence="1">
    <location>
        <begin position="203"/>
        <end position="213"/>
    </location>
</feature>
<feature type="compositionally biased region" description="Polar residues" evidence="1">
    <location>
        <begin position="112"/>
        <end position="124"/>
    </location>
</feature>
<feature type="region of interest" description="Disordered" evidence="1">
    <location>
        <begin position="101"/>
        <end position="124"/>
    </location>
</feature>
<organism evidence="2 3">
    <name type="scientific">Polyplosphaeria fusca</name>
    <dbReference type="NCBI Taxonomy" id="682080"/>
    <lineage>
        <taxon>Eukaryota</taxon>
        <taxon>Fungi</taxon>
        <taxon>Dikarya</taxon>
        <taxon>Ascomycota</taxon>
        <taxon>Pezizomycotina</taxon>
        <taxon>Dothideomycetes</taxon>
        <taxon>Pleosporomycetidae</taxon>
        <taxon>Pleosporales</taxon>
        <taxon>Tetraplosphaeriaceae</taxon>
        <taxon>Polyplosphaeria</taxon>
    </lineage>
</organism>